<name>A0A5B1MAF0_9ACTN</name>
<comment type="caution">
    <text evidence="1">The sequence shown here is derived from an EMBL/GenBank/DDBJ whole genome shotgun (WGS) entry which is preliminary data.</text>
</comment>
<dbReference type="Proteomes" id="UP000324351">
    <property type="component" value="Unassembled WGS sequence"/>
</dbReference>
<evidence type="ECO:0000313" key="1">
    <source>
        <dbReference type="EMBL" id="KAA1429416.1"/>
    </source>
</evidence>
<evidence type="ECO:0000313" key="2">
    <source>
        <dbReference type="Proteomes" id="UP000324351"/>
    </source>
</evidence>
<reference evidence="1 2" key="1">
    <citation type="submission" date="2019-09" db="EMBL/GenBank/DDBJ databases">
        <title>Nocardioides panacisoli sp. nov., isolated from the soil of a ginseng field.</title>
        <authorList>
            <person name="Cho C."/>
        </authorList>
    </citation>
    <scope>NUCLEOTIDE SEQUENCE [LARGE SCALE GENOMIC DNA]</scope>
    <source>
        <strain evidence="1 2">BN140041</strain>
    </source>
</reference>
<proteinExistence type="predicted"/>
<dbReference type="PROSITE" id="PS51257">
    <property type="entry name" value="PROKAR_LIPOPROTEIN"/>
    <property type="match status" value="1"/>
</dbReference>
<organism evidence="1 2">
    <name type="scientific">Nocardioides antri</name>
    <dbReference type="NCBI Taxonomy" id="2607659"/>
    <lineage>
        <taxon>Bacteria</taxon>
        <taxon>Bacillati</taxon>
        <taxon>Actinomycetota</taxon>
        <taxon>Actinomycetes</taxon>
        <taxon>Propionibacteriales</taxon>
        <taxon>Nocardioidaceae</taxon>
        <taxon>Nocardioides</taxon>
    </lineage>
</organism>
<dbReference type="RefSeq" id="WP_149749038.1">
    <property type="nucleotide sequence ID" value="NZ_VUJW01000001.1"/>
</dbReference>
<dbReference type="AlphaFoldDB" id="A0A5B1MAF0"/>
<accession>A0A5B1MAF0</accession>
<reference evidence="1 2" key="2">
    <citation type="submission" date="2019-09" db="EMBL/GenBank/DDBJ databases">
        <authorList>
            <person name="Jin C."/>
        </authorList>
    </citation>
    <scope>NUCLEOTIDE SEQUENCE [LARGE SCALE GENOMIC DNA]</scope>
    <source>
        <strain evidence="1 2">BN140041</strain>
    </source>
</reference>
<keyword evidence="2" id="KW-1185">Reference proteome</keyword>
<protein>
    <submittedName>
        <fullName evidence="1">Uncharacterized protein</fullName>
    </submittedName>
</protein>
<gene>
    <name evidence="1" type="ORF">F0U47_04320</name>
</gene>
<sequence>MPTGHRADGSRGFTAVTRVGALLLLVVAVVACTGSGQRPSAAAPVAGCRVFPADNWWHADISDLPVHDRSADWLARMSPESDLHPDFGPSYGDGPAYGIPVTVVRGDHRKVRVRFTYASESDRVRYPFGRDTRIEGGRRSDGDRHAIVVDRDRCRLYETWATRVRDGRWRAGSGAVWSLRSNDLRPDGWTSADAAGLPVLPGLLRWREVRDDRIDHAIRFTTDETSSHHLWPARHDAGSHTSLAYPPMGARFRLDPGFDTTGYGRLARRVIRAFQTYGLVLADNGSPWFFQGEQHRAWPERLIADLKQIPADAFVAVDTSSLMVDLDSGAVN</sequence>
<dbReference type="EMBL" id="VUJW01000001">
    <property type="protein sequence ID" value="KAA1429416.1"/>
    <property type="molecule type" value="Genomic_DNA"/>
</dbReference>